<name>A0ABU4JWV2_9CLOT</name>
<protein>
    <submittedName>
        <fullName evidence="1">Uncharacterized protein</fullName>
    </submittedName>
</protein>
<sequence>MMYCNNCPYWRNYYHKENLQQEDYREKDTDCSGECGYRNAVRAELLNSPVFLNGVNVSSNQFPALNFKPYGSVYSYIYIPAVQLSKAGAVVRWAGYTQGLTINFPNSGNNDAMQRDIDFLREESSTQKDYEATYESFPNKSVLKVIRVTASSIQFEEKPLISSGNYVGRYTAGQSYPFFEDADMGGKRYIIIKDNFGVWHVFMYTVRI</sequence>
<evidence type="ECO:0000313" key="2">
    <source>
        <dbReference type="Proteomes" id="UP001281656"/>
    </source>
</evidence>
<dbReference type="RefSeq" id="WP_318798929.1">
    <property type="nucleotide sequence ID" value="NZ_JARUJP010000024.1"/>
</dbReference>
<organism evidence="1 2">
    <name type="scientific">Clostridium tanneri</name>
    <dbReference type="NCBI Taxonomy" id="3037988"/>
    <lineage>
        <taxon>Bacteria</taxon>
        <taxon>Bacillati</taxon>
        <taxon>Bacillota</taxon>
        <taxon>Clostridia</taxon>
        <taxon>Eubacteriales</taxon>
        <taxon>Clostridiaceae</taxon>
        <taxon>Clostridium</taxon>
    </lineage>
</organism>
<dbReference type="Proteomes" id="UP001281656">
    <property type="component" value="Unassembled WGS sequence"/>
</dbReference>
<comment type="caution">
    <text evidence="1">The sequence shown here is derived from an EMBL/GenBank/DDBJ whole genome shotgun (WGS) entry which is preliminary data.</text>
</comment>
<gene>
    <name evidence="1" type="ORF">P8V03_15880</name>
</gene>
<evidence type="ECO:0000313" key="1">
    <source>
        <dbReference type="EMBL" id="MDW8802627.1"/>
    </source>
</evidence>
<dbReference type="EMBL" id="JARUJP010000024">
    <property type="protein sequence ID" value="MDW8802627.1"/>
    <property type="molecule type" value="Genomic_DNA"/>
</dbReference>
<accession>A0ABU4JWV2</accession>
<reference evidence="1 2" key="1">
    <citation type="submission" date="2023-04" db="EMBL/GenBank/DDBJ databases">
        <title>Clostridium tannerae sp. nov., isolated from the fecal material of an alpaca.</title>
        <authorList>
            <person name="Miller S."/>
            <person name="Hendry M."/>
            <person name="King J."/>
            <person name="Sankaranarayanan K."/>
            <person name="Lawson P.A."/>
        </authorList>
    </citation>
    <scope>NUCLEOTIDE SEQUENCE [LARGE SCALE GENOMIC DNA]</scope>
    <source>
        <strain evidence="1 2">A1-XYC3</strain>
    </source>
</reference>
<proteinExistence type="predicted"/>
<keyword evidence="2" id="KW-1185">Reference proteome</keyword>